<proteinExistence type="predicted"/>
<dbReference type="InterPro" id="IPR007159">
    <property type="entry name" value="SpoVT-AbrB_dom"/>
</dbReference>
<dbReference type="PROSITE" id="PS51740">
    <property type="entry name" value="SPOVT_ABRB"/>
    <property type="match status" value="1"/>
</dbReference>
<organism evidence="2">
    <name type="scientific">uncultured marine thaumarchaeote KM3_72_A09</name>
    <dbReference type="NCBI Taxonomy" id="1456261"/>
    <lineage>
        <taxon>Archaea</taxon>
        <taxon>Nitrososphaerota</taxon>
        <taxon>environmental samples</taxon>
    </lineage>
</organism>
<evidence type="ECO:0000313" key="2">
    <source>
        <dbReference type="EMBL" id="AIF15987.1"/>
    </source>
</evidence>
<dbReference type="Pfam" id="PF04014">
    <property type="entry name" value="MazE_antitoxin"/>
    <property type="match status" value="1"/>
</dbReference>
<dbReference type="EMBL" id="KF901042">
    <property type="protein sequence ID" value="AIF15987.1"/>
    <property type="molecule type" value="Genomic_DNA"/>
</dbReference>
<name>A0A075HNJ3_9ARCH</name>
<evidence type="ECO:0000259" key="1">
    <source>
        <dbReference type="PROSITE" id="PS51740"/>
    </source>
</evidence>
<dbReference type="PANTHER" id="PTHR34860:SF6">
    <property type="entry name" value="REPRESSOR-LIKE PROTEIN SSO7C3"/>
    <property type="match status" value="1"/>
</dbReference>
<dbReference type="AlphaFoldDB" id="A0A075HNJ3"/>
<dbReference type="SUPFAM" id="SSF89447">
    <property type="entry name" value="AbrB/MazE/MraZ-like"/>
    <property type="match status" value="1"/>
</dbReference>
<dbReference type="InterPro" id="IPR037914">
    <property type="entry name" value="SpoVT-AbrB_sf"/>
</dbReference>
<dbReference type="InterPro" id="IPR052975">
    <property type="entry name" value="Repressor-like_regulatory"/>
</dbReference>
<accession>A0A075HNJ3</accession>
<feature type="domain" description="SpoVT-AbrB" evidence="1">
    <location>
        <begin position="6"/>
        <end position="51"/>
    </location>
</feature>
<dbReference type="PANTHER" id="PTHR34860">
    <property type="entry name" value="REPRESSOR-LIKE PROTEIN SSO7C3"/>
    <property type="match status" value="1"/>
</dbReference>
<dbReference type="SMART" id="SM00966">
    <property type="entry name" value="SpoVT_AbrB"/>
    <property type="match status" value="1"/>
</dbReference>
<dbReference type="GO" id="GO:0003677">
    <property type="term" value="F:DNA binding"/>
    <property type="evidence" value="ECO:0007669"/>
    <property type="project" value="InterPro"/>
</dbReference>
<dbReference type="NCBIfam" id="TIGR01439">
    <property type="entry name" value="lp_hng_hel_AbrB"/>
    <property type="match status" value="1"/>
</dbReference>
<sequence length="76" mass="8653">MTDIIFDTTKISQRGQVVIPKEVRDKLDLKVGQRLIVIAADDAIVLQRVELAGEKLRTREIMERARALVEKLGLLR</sequence>
<reference evidence="2" key="1">
    <citation type="journal article" date="2014" name="Genome Biol. Evol.">
        <title>Pangenome evidence for extensive interdomain horizontal transfer affecting lineage core and shell genes in uncultured planktonic thaumarchaeota and euryarchaeota.</title>
        <authorList>
            <person name="Deschamps P."/>
            <person name="Zivanovic Y."/>
            <person name="Moreira D."/>
            <person name="Rodriguez-Valera F."/>
            <person name="Lopez-Garcia P."/>
        </authorList>
    </citation>
    <scope>NUCLEOTIDE SEQUENCE</scope>
</reference>
<protein>
    <recommendedName>
        <fullName evidence="1">SpoVT-AbrB domain-containing protein</fullName>
    </recommendedName>
</protein>
<dbReference type="Gene3D" id="2.10.260.10">
    <property type="match status" value="1"/>
</dbReference>